<comment type="caution">
    <text evidence="1">The sequence shown here is derived from an EMBL/GenBank/DDBJ whole genome shotgun (WGS) entry which is preliminary data.</text>
</comment>
<dbReference type="Gene3D" id="3.40.50.1000">
    <property type="entry name" value="HAD superfamily/HAD-like"/>
    <property type="match status" value="1"/>
</dbReference>
<dbReference type="OrthoDB" id="1654797at2"/>
<dbReference type="RefSeq" id="WP_118365909.1">
    <property type="nucleotide sequence ID" value="NZ_QRPK01000090.1"/>
</dbReference>
<protein>
    <submittedName>
        <fullName evidence="1">HAD family hydrolase</fullName>
    </submittedName>
</protein>
<organism evidence="1 2">
    <name type="scientific">Amedibacillus dolichus</name>
    <dbReference type="NCBI Taxonomy" id="31971"/>
    <lineage>
        <taxon>Bacteria</taxon>
        <taxon>Bacillati</taxon>
        <taxon>Bacillota</taxon>
        <taxon>Erysipelotrichia</taxon>
        <taxon>Erysipelotrichales</taxon>
        <taxon>Erysipelotrichaceae</taxon>
        <taxon>Amedibacillus</taxon>
    </lineage>
</organism>
<gene>
    <name evidence="1" type="ORF">DWZ83_10020</name>
</gene>
<sequence>MVTSDIFFFDVDGTLVDPLTHSVPDSTRYALQELKNNGQLICICTGRSLDALEDAGFDSIAKWDYYICCNGQISYDKHKQCIHRTPIPHDIVVSCIAKADALHAPLLLQGEKTILTKEANAHVKAAAAFFNEAIPPHSTYDDFDVYMMIAYGEVGYDYHDYNDLKALQFIPGQSSYADVVLKGMNKYTGIKALLKQLNISGYIAFGDSMNDLEMLAHAKMAVVLGNGCFEAKQVADIVTECVCEHGIYHALVQMKQIKPHESFERRTIYE</sequence>
<dbReference type="NCBIfam" id="TIGR01484">
    <property type="entry name" value="HAD-SF-IIB"/>
    <property type="match status" value="1"/>
</dbReference>
<dbReference type="PANTHER" id="PTHR10000:SF25">
    <property type="entry name" value="PHOSPHATASE YKRA-RELATED"/>
    <property type="match status" value="1"/>
</dbReference>
<dbReference type="Gene3D" id="3.30.1240.10">
    <property type="match status" value="1"/>
</dbReference>
<name>A0A415P012_9FIRM</name>
<dbReference type="InterPro" id="IPR036412">
    <property type="entry name" value="HAD-like_sf"/>
</dbReference>
<evidence type="ECO:0000313" key="2">
    <source>
        <dbReference type="Proteomes" id="UP000284868"/>
    </source>
</evidence>
<dbReference type="InterPro" id="IPR006379">
    <property type="entry name" value="HAD-SF_hydro_IIB"/>
</dbReference>
<dbReference type="GO" id="GO:0016791">
    <property type="term" value="F:phosphatase activity"/>
    <property type="evidence" value="ECO:0007669"/>
    <property type="project" value="TreeGrafter"/>
</dbReference>
<dbReference type="PANTHER" id="PTHR10000">
    <property type="entry name" value="PHOSPHOSERINE PHOSPHATASE"/>
    <property type="match status" value="1"/>
</dbReference>
<dbReference type="InterPro" id="IPR023214">
    <property type="entry name" value="HAD_sf"/>
</dbReference>
<evidence type="ECO:0000313" key="1">
    <source>
        <dbReference type="EMBL" id="RHM06073.1"/>
    </source>
</evidence>
<keyword evidence="2" id="KW-1185">Reference proteome</keyword>
<proteinExistence type="predicted"/>
<keyword evidence="1" id="KW-0378">Hydrolase</keyword>
<dbReference type="AlphaFoldDB" id="A0A415P012"/>
<reference evidence="1 2" key="1">
    <citation type="submission" date="2018-08" db="EMBL/GenBank/DDBJ databases">
        <title>A genome reference for cultivated species of the human gut microbiota.</title>
        <authorList>
            <person name="Zou Y."/>
            <person name="Xue W."/>
            <person name="Luo G."/>
        </authorList>
    </citation>
    <scope>NUCLEOTIDE SEQUENCE [LARGE SCALE GENOMIC DNA]</scope>
    <source>
        <strain evidence="1 2">AF35-6BH</strain>
    </source>
</reference>
<dbReference type="GO" id="GO:0005829">
    <property type="term" value="C:cytosol"/>
    <property type="evidence" value="ECO:0007669"/>
    <property type="project" value="TreeGrafter"/>
</dbReference>
<dbReference type="EMBL" id="QRPK01000090">
    <property type="protein sequence ID" value="RHM06073.1"/>
    <property type="molecule type" value="Genomic_DNA"/>
</dbReference>
<dbReference type="GO" id="GO:0000287">
    <property type="term" value="F:magnesium ion binding"/>
    <property type="evidence" value="ECO:0007669"/>
    <property type="project" value="TreeGrafter"/>
</dbReference>
<accession>A0A415P012</accession>
<dbReference type="SUPFAM" id="SSF56784">
    <property type="entry name" value="HAD-like"/>
    <property type="match status" value="1"/>
</dbReference>
<dbReference type="Pfam" id="PF08282">
    <property type="entry name" value="Hydrolase_3"/>
    <property type="match status" value="1"/>
</dbReference>
<dbReference type="Proteomes" id="UP000284868">
    <property type="component" value="Unassembled WGS sequence"/>
</dbReference>